<dbReference type="AlphaFoldDB" id="A0A068U065"/>
<dbReference type="PANTHER" id="PTHR21405">
    <property type="entry name" value="CDNA SEQUENCE BC021608"/>
    <property type="match status" value="1"/>
</dbReference>
<dbReference type="Gene3D" id="1.25.40.10">
    <property type="entry name" value="Tetratricopeptide repeat domain"/>
    <property type="match status" value="1"/>
</dbReference>
<feature type="transmembrane region" description="Helical" evidence="3">
    <location>
        <begin position="6"/>
        <end position="25"/>
    </location>
</feature>
<dbReference type="Proteomes" id="UP000295252">
    <property type="component" value="Chromosome IX"/>
</dbReference>
<evidence type="ECO:0000256" key="1">
    <source>
        <dbReference type="ARBA" id="ARBA00006995"/>
    </source>
</evidence>
<dbReference type="InParanoid" id="A0A068U065"/>
<dbReference type="FunCoup" id="A0A068U065">
    <property type="interactions" value="653"/>
</dbReference>
<dbReference type="InterPro" id="IPR019734">
    <property type="entry name" value="TPR_rpt"/>
</dbReference>
<evidence type="ECO:0000313" key="4">
    <source>
        <dbReference type="EMBL" id="CDP01574.1"/>
    </source>
</evidence>
<gene>
    <name evidence="4" type="ORF">GSCOC_T00036667001</name>
</gene>
<organism evidence="4 5">
    <name type="scientific">Coffea canephora</name>
    <name type="common">Robusta coffee</name>
    <dbReference type="NCBI Taxonomy" id="49390"/>
    <lineage>
        <taxon>Eukaryota</taxon>
        <taxon>Viridiplantae</taxon>
        <taxon>Streptophyta</taxon>
        <taxon>Embryophyta</taxon>
        <taxon>Tracheophyta</taxon>
        <taxon>Spermatophyta</taxon>
        <taxon>Magnoliopsida</taxon>
        <taxon>eudicotyledons</taxon>
        <taxon>Gunneridae</taxon>
        <taxon>Pentapetalae</taxon>
        <taxon>asterids</taxon>
        <taxon>lamiids</taxon>
        <taxon>Gentianales</taxon>
        <taxon>Rubiaceae</taxon>
        <taxon>Ixoroideae</taxon>
        <taxon>Gardenieae complex</taxon>
        <taxon>Bertiereae - Coffeeae clade</taxon>
        <taxon>Coffeeae</taxon>
        <taxon>Coffea</taxon>
    </lineage>
</organism>
<dbReference type="InterPro" id="IPR038906">
    <property type="entry name" value="TTC36"/>
</dbReference>
<proteinExistence type="inferred from homology"/>
<keyword evidence="3" id="KW-0472">Membrane</keyword>
<keyword evidence="5" id="KW-1185">Reference proteome</keyword>
<comment type="similarity">
    <text evidence="1">Belongs to the TTC36 family.</text>
</comment>
<dbReference type="OrthoDB" id="1870799at2759"/>
<dbReference type="OMA" id="TNQANSH"/>
<dbReference type="SUPFAM" id="SSF48452">
    <property type="entry name" value="TPR-like"/>
    <property type="match status" value="1"/>
</dbReference>
<protein>
    <submittedName>
        <fullName evidence="4">Uncharacterized protein</fullName>
    </submittedName>
</protein>
<dbReference type="PhylomeDB" id="A0A068U065"/>
<sequence length="214" mass="23358">MGTDVTLQLAVLIFTLCIFYLLHHLPKQALSKLRSKARPNVQAHRHFISGAQFLARARSVQFKNNKSTAFNLAKSAATEADKALAIQPKDPAAHILKAVALDIMGHKGPALKSLDVALSPAVVKGLSEKDRGDALFKRAELQIAINRRRRVDSAVSDLVEAVKLSCDNADAFGLLGRCYEMKGLMEEAKNAFLEALKIDRGLDEAREGLGRLGF</sequence>
<accession>A0A068U065</accession>
<reference evidence="5" key="1">
    <citation type="journal article" date="2014" name="Science">
        <title>The coffee genome provides insight into the convergent evolution of caffeine biosynthesis.</title>
        <authorList>
            <person name="Denoeud F."/>
            <person name="Carretero-Paulet L."/>
            <person name="Dereeper A."/>
            <person name="Droc G."/>
            <person name="Guyot R."/>
            <person name="Pietrella M."/>
            <person name="Zheng C."/>
            <person name="Alberti A."/>
            <person name="Anthony F."/>
            <person name="Aprea G."/>
            <person name="Aury J.M."/>
            <person name="Bento P."/>
            <person name="Bernard M."/>
            <person name="Bocs S."/>
            <person name="Campa C."/>
            <person name="Cenci A."/>
            <person name="Combes M.C."/>
            <person name="Crouzillat D."/>
            <person name="Da Silva C."/>
            <person name="Daddiego L."/>
            <person name="De Bellis F."/>
            <person name="Dussert S."/>
            <person name="Garsmeur O."/>
            <person name="Gayraud T."/>
            <person name="Guignon V."/>
            <person name="Jahn K."/>
            <person name="Jamilloux V."/>
            <person name="Joet T."/>
            <person name="Labadie K."/>
            <person name="Lan T."/>
            <person name="Leclercq J."/>
            <person name="Lepelley M."/>
            <person name="Leroy T."/>
            <person name="Li L.T."/>
            <person name="Librado P."/>
            <person name="Lopez L."/>
            <person name="Munoz A."/>
            <person name="Noel B."/>
            <person name="Pallavicini A."/>
            <person name="Perrotta G."/>
            <person name="Poncet V."/>
            <person name="Pot D."/>
            <person name="Priyono X."/>
            <person name="Rigoreau M."/>
            <person name="Rouard M."/>
            <person name="Rozas J."/>
            <person name="Tranchant-Dubreuil C."/>
            <person name="VanBuren R."/>
            <person name="Zhang Q."/>
            <person name="Andrade A.C."/>
            <person name="Argout X."/>
            <person name="Bertrand B."/>
            <person name="de Kochko A."/>
            <person name="Graziosi G."/>
            <person name="Henry R.J."/>
            <person name="Jayarama X."/>
            <person name="Ming R."/>
            <person name="Nagai C."/>
            <person name="Rounsley S."/>
            <person name="Sankoff D."/>
            <person name="Giuliano G."/>
            <person name="Albert V.A."/>
            <person name="Wincker P."/>
            <person name="Lashermes P."/>
        </authorList>
    </citation>
    <scope>NUCLEOTIDE SEQUENCE [LARGE SCALE GENOMIC DNA]</scope>
    <source>
        <strain evidence="5">cv. DH200-94</strain>
    </source>
</reference>
<name>A0A068U065_COFCA</name>
<keyword evidence="3" id="KW-1133">Transmembrane helix</keyword>
<dbReference type="EMBL" id="HG739091">
    <property type="protein sequence ID" value="CDP01574.1"/>
    <property type="molecule type" value="Genomic_DNA"/>
</dbReference>
<dbReference type="PROSITE" id="PS50005">
    <property type="entry name" value="TPR"/>
    <property type="match status" value="1"/>
</dbReference>
<dbReference type="STRING" id="49390.A0A068U065"/>
<keyword evidence="2" id="KW-0802">TPR repeat</keyword>
<dbReference type="Gramene" id="CDP01574">
    <property type="protein sequence ID" value="CDP01574"/>
    <property type="gene ID" value="GSCOC_T00036667001"/>
</dbReference>
<evidence type="ECO:0000256" key="3">
    <source>
        <dbReference type="SAM" id="Phobius"/>
    </source>
</evidence>
<feature type="repeat" description="TPR" evidence="2">
    <location>
        <begin position="169"/>
        <end position="202"/>
    </location>
</feature>
<dbReference type="InterPro" id="IPR011990">
    <property type="entry name" value="TPR-like_helical_dom_sf"/>
</dbReference>
<dbReference type="SMART" id="SM00028">
    <property type="entry name" value="TPR"/>
    <property type="match status" value="1"/>
</dbReference>
<dbReference type="PANTHER" id="PTHR21405:SF0">
    <property type="entry name" value="TETRATRICOPEPTIDE REPEAT PROTEIN 36"/>
    <property type="match status" value="1"/>
</dbReference>
<evidence type="ECO:0000256" key="2">
    <source>
        <dbReference type="PROSITE-ProRule" id="PRU00339"/>
    </source>
</evidence>
<evidence type="ECO:0000313" key="5">
    <source>
        <dbReference type="Proteomes" id="UP000295252"/>
    </source>
</evidence>
<keyword evidence="3" id="KW-0812">Transmembrane</keyword>